<organism evidence="2 3">
    <name type="scientific">Streptosporangium sandarakinum</name>
    <dbReference type="NCBI Taxonomy" id="1260955"/>
    <lineage>
        <taxon>Bacteria</taxon>
        <taxon>Bacillati</taxon>
        <taxon>Actinomycetota</taxon>
        <taxon>Actinomycetes</taxon>
        <taxon>Streptosporangiales</taxon>
        <taxon>Streptosporangiaceae</taxon>
        <taxon>Streptosporangium</taxon>
    </lineage>
</organism>
<name>A0A852V7V6_9ACTN</name>
<gene>
    <name evidence="2" type="ORF">HDA43_004346</name>
</gene>
<evidence type="ECO:0000256" key="1">
    <source>
        <dbReference type="SAM" id="Coils"/>
    </source>
</evidence>
<dbReference type="Proteomes" id="UP000576393">
    <property type="component" value="Unassembled WGS sequence"/>
</dbReference>
<dbReference type="EMBL" id="JACCCO010000002">
    <property type="protein sequence ID" value="NYF42145.1"/>
    <property type="molecule type" value="Genomic_DNA"/>
</dbReference>
<reference evidence="2 3" key="1">
    <citation type="submission" date="2020-07" db="EMBL/GenBank/DDBJ databases">
        <title>Sequencing the genomes of 1000 actinobacteria strains.</title>
        <authorList>
            <person name="Klenk H.-P."/>
        </authorList>
    </citation>
    <scope>NUCLEOTIDE SEQUENCE [LARGE SCALE GENOMIC DNA]</scope>
    <source>
        <strain evidence="2 3">DSM 45763</strain>
    </source>
</reference>
<keyword evidence="1" id="KW-0175">Coiled coil</keyword>
<accession>A0A852V7V6</accession>
<feature type="coiled-coil region" evidence="1">
    <location>
        <begin position="14"/>
        <end position="77"/>
    </location>
</feature>
<comment type="caution">
    <text evidence="2">The sequence shown here is derived from an EMBL/GenBank/DDBJ whole genome shotgun (WGS) entry which is preliminary data.</text>
</comment>
<protein>
    <submittedName>
        <fullName evidence="2">Uncharacterized protein</fullName>
    </submittedName>
</protein>
<evidence type="ECO:0000313" key="2">
    <source>
        <dbReference type="EMBL" id="NYF42145.1"/>
    </source>
</evidence>
<dbReference type="AlphaFoldDB" id="A0A852V7V6"/>
<keyword evidence="3" id="KW-1185">Reference proteome</keyword>
<proteinExistence type="predicted"/>
<evidence type="ECO:0000313" key="3">
    <source>
        <dbReference type="Proteomes" id="UP000576393"/>
    </source>
</evidence>
<sequence length="96" mass="10589">MNPQAGDLVPNPRRQVLEQALAEVRARVAILEAALDPAHGQFTGQPVWVGPAARRFAEDLTARRVRLRQAARALLEALEDELRSVPERVPPSAARH</sequence>
<dbReference type="RefSeq" id="WP_179824500.1">
    <property type="nucleotide sequence ID" value="NZ_JACCCO010000002.1"/>
</dbReference>